<sequence>MLNASAFLIVFLLLLFDCGLFVRTRLTLFMVKENSHKNKGKFHRKKCEKIIQKKQHAKKYIDQNVQIAQFLCQNDTKKTPIIVKRPKMLGDFFKFG</sequence>
<evidence type="ECO:0000313" key="2">
    <source>
        <dbReference type="Proteomes" id="UP000003438"/>
    </source>
</evidence>
<proteinExistence type="predicted"/>
<name>D1PKU2_9FIRM</name>
<dbReference type="Proteomes" id="UP000003438">
    <property type="component" value="Unassembled WGS sequence"/>
</dbReference>
<gene>
    <name evidence="1" type="ORF">SUBVAR_04977</name>
</gene>
<organism evidence="1 2">
    <name type="scientific">Subdoligranulum variabile DSM 15176</name>
    <dbReference type="NCBI Taxonomy" id="411471"/>
    <lineage>
        <taxon>Bacteria</taxon>
        <taxon>Bacillati</taxon>
        <taxon>Bacillota</taxon>
        <taxon>Clostridia</taxon>
        <taxon>Eubacteriales</taxon>
        <taxon>Oscillospiraceae</taxon>
        <taxon>Subdoligranulum</taxon>
    </lineage>
</organism>
<protein>
    <submittedName>
        <fullName evidence="1">Uncharacterized protein</fullName>
    </submittedName>
</protein>
<dbReference type="HOGENOM" id="CLU_2358606_0_0_9"/>
<dbReference type="EMBL" id="ACBY02000020">
    <property type="protein sequence ID" value="EFB76601.1"/>
    <property type="molecule type" value="Genomic_DNA"/>
</dbReference>
<comment type="caution">
    <text evidence="1">The sequence shown here is derived from an EMBL/GenBank/DDBJ whole genome shotgun (WGS) entry which is preliminary data.</text>
</comment>
<evidence type="ECO:0000313" key="1">
    <source>
        <dbReference type="EMBL" id="EFB76601.1"/>
    </source>
</evidence>
<reference evidence="1" key="1">
    <citation type="submission" date="2009-12" db="EMBL/GenBank/DDBJ databases">
        <authorList>
            <person name="Weinstock G."/>
            <person name="Sodergren E."/>
            <person name="Clifton S."/>
            <person name="Fulton L."/>
            <person name="Fulton B."/>
            <person name="Courtney L."/>
            <person name="Fronick C."/>
            <person name="Harrison M."/>
            <person name="Strong C."/>
            <person name="Farmer C."/>
            <person name="Delahaunty K."/>
            <person name="Markovic C."/>
            <person name="Hall O."/>
            <person name="Minx P."/>
            <person name="Tomlinson C."/>
            <person name="Mitreva M."/>
            <person name="Nelson J."/>
            <person name="Hou S."/>
            <person name="Wollam A."/>
            <person name="Pepin K.H."/>
            <person name="Johnson M."/>
            <person name="Bhonagiri V."/>
            <person name="Nash W.E."/>
            <person name="Warren W."/>
            <person name="Chinwalla A."/>
            <person name="Mardis E.R."/>
            <person name="Wilson R.K."/>
        </authorList>
    </citation>
    <scope>NUCLEOTIDE SEQUENCE [LARGE SCALE GENOMIC DNA]</scope>
    <source>
        <strain evidence="1">DSM 15176</strain>
    </source>
</reference>
<keyword evidence="2" id="KW-1185">Reference proteome</keyword>
<dbReference type="AlphaFoldDB" id="D1PKU2"/>
<accession>D1PKU2</accession>